<accession>A0ABC8SR04</accession>
<reference evidence="3 4" key="1">
    <citation type="submission" date="2024-02" db="EMBL/GenBank/DDBJ databases">
        <authorList>
            <person name="Vignale AGUSTIN F."/>
            <person name="Sosa J E."/>
            <person name="Modenutti C."/>
        </authorList>
    </citation>
    <scope>NUCLEOTIDE SEQUENCE [LARGE SCALE GENOMIC DNA]</scope>
</reference>
<evidence type="ECO:0000313" key="3">
    <source>
        <dbReference type="EMBL" id="CAK9159637.1"/>
    </source>
</evidence>
<dbReference type="Proteomes" id="UP001642360">
    <property type="component" value="Unassembled WGS sequence"/>
</dbReference>
<dbReference type="InterPro" id="IPR058942">
    <property type="entry name" value="AT3G52170-like"/>
</dbReference>
<gene>
    <name evidence="3" type="ORF">ILEXP_LOCUS28341</name>
</gene>
<feature type="compositionally biased region" description="Polar residues" evidence="1">
    <location>
        <begin position="265"/>
        <end position="278"/>
    </location>
</feature>
<protein>
    <recommendedName>
        <fullName evidence="2">AT3G52170-like helix-turn-helix domain-containing protein</fullName>
    </recommendedName>
</protein>
<feature type="domain" description="AT3G52170-like helix-turn-helix" evidence="2">
    <location>
        <begin position="31"/>
        <end position="79"/>
    </location>
</feature>
<dbReference type="PANTHER" id="PTHR34568">
    <property type="entry name" value="RRM DOMAIN-CONTAINING PROTEIN"/>
    <property type="match status" value="1"/>
</dbReference>
<dbReference type="PANTHER" id="PTHR34568:SF1">
    <property type="entry name" value="DNA BINDING PROTEIN"/>
    <property type="match status" value="1"/>
</dbReference>
<sequence length="543" mass="60044">MHAIKGGWVGQTFALAKCNDSGGRKSRVRRSKEERKAMVESFIKKYQKSNNGSFPSLNLTHKEVGGSFYTVREIVREIIQENRVLGPAKISPDEQQNNDIFFEQYPLGSISLEPQTHLASSNEINIAHIVPSHHQSAREEVLNSTMQSPGTEYQQFENEQFVNGNSPTIERIEESDESFETHVPNYQQGNHHSACEEQVLNSTMQSPGITYQQFENEQFVDGNSTTVVRIEESDESFVTHVPSYQQGKSEEHNLYANGKFPEPEYQSSENGQNSTSQAVEEMEESDEPIDTESEVRESLDGEEIEAKELETSKPRMTHPIADVVVETFPLRPVSNAINGWNGKSGEPQDASGTLKEKDTQTMKLEARNSKPNEMNFVEDSYGLIDEKATANQAGTLLEQNSGLMDEKATIDIGDSSLESPTCPSIKGSIVVDSNDGTNLEVKDASPSRIMPVNTPKSISAETLNSTSNISSHGHSISEEAILIKNKLDIQHGGSSQGGSSVTFDRINLESWEGKSVKSLGPETNPLLALFKAFVAAFVKFWSE</sequence>
<feature type="compositionally biased region" description="Acidic residues" evidence="1">
    <location>
        <begin position="280"/>
        <end position="292"/>
    </location>
</feature>
<feature type="region of interest" description="Disordered" evidence="1">
    <location>
        <begin position="243"/>
        <end position="303"/>
    </location>
</feature>
<evidence type="ECO:0000256" key="1">
    <source>
        <dbReference type="SAM" id="MobiDB-lite"/>
    </source>
</evidence>
<comment type="caution">
    <text evidence="3">The sequence shown here is derived from an EMBL/GenBank/DDBJ whole genome shotgun (WGS) entry which is preliminary data.</text>
</comment>
<evidence type="ECO:0000313" key="4">
    <source>
        <dbReference type="Proteomes" id="UP001642360"/>
    </source>
</evidence>
<feature type="region of interest" description="Disordered" evidence="1">
    <location>
        <begin position="338"/>
        <end position="359"/>
    </location>
</feature>
<proteinExistence type="predicted"/>
<name>A0ABC8SR04_9AQUA</name>
<dbReference type="Pfam" id="PF25896">
    <property type="entry name" value="HTH_AT3G52170"/>
    <property type="match status" value="1"/>
</dbReference>
<evidence type="ECO:0000259" key="2">
    <source>
        <dbReference type="Pfam" id="PF25896"/>
    </source>
</evidence>
<dbReference type="EMBL" id="CAUOFW020003391">
    <property type="protein sequence ID" value="CAK9159637.1"/>
    <property type="molecule type" value="Genomic_DNA"/>
</dbReference>
<keyword evidence="4" id="KW-1185">Reference proteome</keyword>
<dbReference type="InterPro" id="IPR058941">
    <property type="entry name" value="HTH_AT3G52170-like"/>
</dbReference>
<dbReference type="AlphaFoldDB" id="A0ABC8SR04"/>
<feature type="compositionally biased region" description="Basic and acidic residues" evidence="1">
    <location>
        <begin position="293"/>
        <end position="303"/>
    </location>
</feature>
<organism evidence="3 4">
    <name type="scientific">Ilex paraguariensis</name>
    <name type="common">yerba mate</name>
    <dbReference type="NCBI Taxonomy" id="185542"/>
    <lineage>
        <taxon>Eukaryota</taxon>
        <taxon>Viridiplantae</taxon>
        <taxon>Streptophyta</taxon>
        <taxon>Embryophyta</taxon>
        <taxon>Tracheophyta</taxon>
        <taxon>Spermatophyta</taxon>
        <taxon>Magnoliopsida</taxon>
        <taxon>eudicotyledons</taxon>
        <taxon>Gunneridae</taxon>
        <taxon>Pentapetalae</taxon>
        <taxon>asterids</taxon>
        <taxon>campanulids</taxon>
        <taxon>Aquifoliales</taxon>
        <taxon>Aquifoliaceae</taxon>
        <taxon>Ilex</taxon>
    </lineage>
</organism>